<accession>A0A9J6QGS1</accession>
<dbReference type="RefSeq" id="WP_271269673.1">
    <property type="nucleotide sequence ID" value="NZ_JAMGZJ010000078.1"/>
</dbReference>
<feature type="signal peptide" evidence="1">
    <location>
        <begin position="1"/>
        <end position="26"/>
    </location>
</feature>
<sequence>MRKLFLFFAVLGIIGCSTSVTPPSQASFAPSDRVFKFQQMDSTQSITVVRDSGFIGGGCFASVYIDGQLSAKLEPKEKVRFYLPRGEHAVGAALDGRGLCGANEARQERYINLGEGENKYVRVFIDEGGDFDIRPTTLK</sequence>
<evidence type="ECO:0000256" key="1">
    <source>
        <dbReference type="SAM" id="SignalP"/>
    </source>
</evidence>
<evidence type="ECO:0000313" key="2">
    <source>
        <dbReference type="EMBL" id="MCU6671176.1"/>
    </source>
</evidence>
<keyword evidence="1" id="KW-0732">Signal</keyword>
<evidence type="ECO:0008006" key="4">
    <source>
        <dbReference type="Google" id="ProtNLM"/>
    </source>
</evidence>
<reference evidence="2" key="1">
    <citation type="submission" date="2022-05" db="EMBL/GenBank/DDBJ databases">
        <title>Description of a novel species of Leclercia; Leclercia tamurae and the Proposal for a Novel Genus Silvania gen. nov. Containing Two Novel Species Silvania hatchlandensis sp. nov. and Silvania confinis sp. nov. Isolated from the Rhizosphere of Oak.</title>
        <authorList>
            <person name="Maddock D.W."/>
            <person name="Brady C.L."/>
            <person name="Denman S."/>
            <person name="Arnold D."/>
        </authorList>
    </citation>
    <scope>NUCLEOTIDE SEQUENCE</scope>
    <source>
        <strain evidence="2">H4N4</strain>
    </source>
</reference>
<dbReference type="AlphaFoldDB" id="A0A9J6QGS1"/>
<keyword evidence="3" id="KW-1185">Reference proteome</keyword>
<dbReference type="EMBL" id="JAMGZJ010000078">
    <property type="protein sequence ID" value="MCU6671176.1"/>
    <property type="molecule type" value="Genomic_DNA"/>
</dbReference>
<gene>
    <name evidence="2" type="ORF">M8013_20825</name>
</gene>
<protein>
    <recommendedName>
        <fullName evidence="4">3-isopropylmalate dehydratase</fullName>
    </recommendedName>
</protein>
<evidence type="ECO:0000313" key="3">
    <source>
        <dbReference type="Proteomes" id="UP001061282"/>
    </source>
</evidence>
<dbReference type="Proteomes" id="UP001061282">
    <property type="component" value="Unassembled WGS sequence"/>
</dbReference>
<organism evidence="2 3">
    <name type="scientific">Silvania confinis</name>
    <dbReference type="NCBI Taxonomy" id="2926470"/>
    <lineage>
        <taxon>Bacteria</taxon>
        <taxon>Pseudomonadati</taxon>
        <taxon>Pseudomonadota</taxon>
        <taxon>Gammaproteobacteria</taxon>
        <taxon>Enterobacterales</taxon>
        <taxon>Enterobacteriaceae</taxon>
        <taxon>Silvania</taxon>
    </lineage>
</organism>
<dbReference type="PROSITE" id="PS51257">
    <property type="entry name" value="PROKAR_LIPOPROTEIN"/>
    <property type="match status" value="1"/>
</dbReference>
<proteinExistence type="predicted"/>
<name>A0A9J6QGS1_9ENTR</name>
<comment type="caution">
    <text evidence="2">The sequence shown here is derived from an EMBL/GenBank/DDBJ whole genome shotgun (WGS) entry which is preliminary data.</text>
</comment>
<feature type="chain" id="PRO_5039931940" description="3-isopropylmalate dehydratase" evidence="1">
    <location>
        <begin position="27"/>
        <end position="139"/>
    </location>
</feature>